<dbReference type="Pfam" id="PF03932">
    <property type="entry name" value="CutC"/>
    <property type="match status" value="1"/>
</dbReference>
<accession>A0A137ZYS0</accession>
<dbReference type="STRING" id="239498.AXK60_16070"/>
<reference evidence="4" key="1">
    <citation type="submission" date="2016-02" db="EMBL/GenBank/DDBJ databases">
        <authorList>
            <person name="Wen L."/>
            <person name="He K."/>
            <person name="Yang H."/>
        </authorList>
    </citation>
    <scope>NUCLEOTIDE SEQUENCE [LARGE SCALE GENOMIC DNA]</scope>
    <source>
        <strain evidence="4">JCM 15929</strain>
    </source>
</reference>
<dbReference type="EMBL" id="LSRF01000058">
    <property type="protein sequence ID" value="KXP03351.1"/>
    <property type="molecule type" value="Genomic_DNA"/>
</dbReference>
<protein>
    <recommendedName>
        <fullName evidence="2">Copper homeostasis protein cutC homolog</fullName>
    </recommendedName>
</protein>
<evidence type="ECO:0000313" key="4">
    <source>
        <dbReference type="Proteomes" id="UP000070258"/>
    </source>
</evidence>
<dbReference type="GO" id="GO:0005507">
    <property type="term" value="F:copper ion binding"/>
    <property type="evidence" value="ECO:0007669"/>
    <property type="project" value="TreeGrafter"/>
</dbReference>
<comment type="caution">
    <text evidence="3">The sequence shown here is derived from an EMBL/GenBank/DDBJ whole genome shotgun (WGS) entry which is preliminary data.</text>
</comment>
<evidence type="ECO:0000313" key="3">
    <source>
        <dbReference type="EMBL" id="KXP03351.1"/>
    </source>
</evidence>
<name>A0A137ZYS0_9ACTN</name>
<dbReference type="AlphaFoldDB" id="A0A137ZYS0"/>
<dbReference type="OrthoDB" id="9815677at2"/>
<dbReference type="RefSeq" id="WP_068574048.1">
    <property type="nucleotide sequence ID" value="NZ_LSRF01000058.1"/>
</dbReference>
<proteinExistence type="inferred from homology"/>
<sequence length="224" mass="23158">MALLEVIALDARDAATAEEGGADRVELVADMAADGLSPSPGTIAAVLAAVDIPVRVMIRLTDGFAPGNLGELVRRTIDLRTAGAKEFVLGFLSPDGTLDLEATGRIVEAIDGAPWTFHRAIDHCADRTALRAAVADLPGLDTILTAGAHSGVDDGIDTLVTETGGPQRILVGGGLRLDHLPRLLAAGIDAFHIGSAARPHGWGEPASAEAVTRWRAALDVRSSV</sequence>
<evidence type="ECO:0000256" key="2">
    <source>
        <dbReference type="ARBA" id="ARBA00019014"/>
    </source>
</evidence>
<gene>
    <name evidence="3" type="ORF">AXK60_16070</name>
</gene>
<dbReference type="PANTHER" id="PTHR12598:SF0">
    <property type="entry name" value="COPPER HOMEOSTASIS PROTEIN CUTC HOMOLOG"/>
    <property type="match status" value="1"/>
</dbReference>
<dbReference type="PANTHER" id="PTHR12598">
    <property type="entry name" value="COPPER HOMEOSTASIS PROTEIN CUTC"/>
    <property type="match status" value="1"/>
</dbReference>
<organism evidence="3 4">
    <name type="scientific">Tsukamurella pseudospumae</name>
    <dbReference type="NCBI Taxonomy" id="239498"/>
    <lineage>
        <taxon>Bacteria</taxon>
        <taxon>Bacillati</taxon>
        <taxon>Actinomycetota</taxon>
        <taxon>Actinomycetes</taxon>
        <taxon>Mycobacteriales</taxon>
        <taxon>Tsukamurellaceae</taxon>
        <taxon>Tsukamurella</taxon>
    </lineage>
</organism>
<dbReference type="SUPFAM" id="SSF110395">
    <property type="entry name" value="CutC-like"/>
    <property type="match status" value="1"/>
</dbReference>
<dbReference type="Gene3D" id="3.20.20.380">
    <property type="entry name" value="Copper homeostasis (CutC) domain"/>
    <property type="match status" value="1"/>
</dbReference>
<dbReference type="InterPro" id="IPR005627">
    <property type="entry name" value="CutC-like"/>
</dbReference>
<evidence type="ECO:0000256" key="1">
    <source>
        <dbReference type="ARBA" id="ARBA00007768"/>
    </source>
</evidence>
<dbReference type="Proteomes" id="UP000070258">
    <property type="component" value="Unassembled WGS sequence"/>
</dbReference>
<dbReference type="InterPro" id="IPR036822">
    <property type="entry name" value="CutC-like_dom_sf"/>
</dbReference>
<comment type="similarity">
    <text evidence="1">Belongs to the CutC family.</text>
</comment>